<proteinExistence type="predicted"/>
<dbReference type="AlphaFoldDB" id="A0A0K0G5H2"/>
<evidence type="ECO:0000313" key="1">
    <source>
        <dbReference type="Proteomes" id="UP000035680"/>
    </source>
</evidence>
<dbReference type="WBParaSite" id="SVE_1999000.1">
    <property type="protein sequence ID" value="SVE_1999000.1"/>
    <property type="gene ID" value="SVE_1999000"/>
</dbReference>
<accession>A0A0K0G5H2</accession>
<sequence length="98" mass="11534">MLTYEMRKNMLSLNAMLRNVISHVLAESSNKVLTYMLKPTSLARSLRNQRLSNHLPNPVNEIFEIPEKYFDYFLTLVLKIEIVFWHLEIETCFLSLAS</sequence>
<reference evidence="1" key="1">
    <citation type="submission" date="2014-07" db="EMBL/GenBank/DDBJ databases">
        <authorList>
            <person name="Martin A.A"/>
            <person name="De Silva N."/>
        </authorList>
    </citation>
    <scope>NUCLEOTIDE SEQUENCE</scope>
</reference>
<organism evidence="1 2">
    <name type="scientific">Strongyloides venezuelensis</name>
    <name type="common">Threadworm</name>
    <dbReference type="NCBI Taxonomy" id="75913"/>
    <lineage>
        <taxon>Eukaryota</taxon>
        <taxon>Metazoa</taxon>
        <taxon>Ecdysozoa</taxon>
        <taxon>Nematoda</taxon>
        <taxon>Chromadorea</taxon>
        <taxon>Rhabditida</taxon>
        <taxon>Tylenchina</taxon>
        <taxon>Panagrolaimomorpha</taxon>
        <taxon>Strongyloidoidea</taxon>
        <taxon>Strongyloididae</taxon>
        <taxon>Strongyloides</taxon>
    </lineage>
</organism>
<name>A0A0K0G5H2_STRVS</name>
<keyword evidence="1" id="KW-1185">Reference proteome</keyword>
<evidence type="ECO:0000313" key="2">
    <source>
        <dbReference type="WBParaSite" id="SVE_1999000.1"/>
    </source>
</evidence>
<dbReference type="Proteomes" id="UP000035680">
    <property type="component" value="Unassembled WGS sequence"/>
</dbReference>
<reference evidence="2" key="2">
    <citation type="submission" date="2015-08" db="UniProtKB">
        <authorList>
            <consortium name="WormBaseParasite"/>
        </authorList>
    </citation>
    <scope>IDENTIFICATION</scope>
</reference>
<protein>
    <submittedName>
        <fullName evidence="2">Ovule protein</fullName>
    </submittedName>
</protein>